<evidence type="ECO:0000259" key="8">
    <source>
        <dbReference type="Pfam" id="PF02687"/>
    </source>
</evidence>
<dbReference type="PROSITE" id="PS51257">
    <property type="entry name" value="PROKAR_LIPOPROTEIN"/>
    <property type="match status" value="1"/>
</dbReference>
<dbReference type="HOGENOM" id="CLU_461453_0_0_11"/>
<dbReference type="GO" id="GO:0022857">
    <property type="term" value="F:transmembrane transporter activity"/>
    <property type="evidence" value="ECO:0007669"/>
    <property type="project" value="TreeGrafter"/>
</dbReference>
<dbReference type="STRING" id="749414.SBI_04486"/>
<dbReference type="EMBL" id="CP002047">
    <property type="protein sequence ID" value="ADI07606.1"/>
    <property type="molecule type" value="Genomic_DNA"/>
</dbReference>
<dbReference type="PANTHER" id="PTHR30572:SF4">
    <property type="entry name" value="ABC TRANSPORTER PERMEASE YTRF"/>
    <property type="match status" value="1"/>
</dbReference>
<keyword evidence="10" id="KW-1185">Reference proteome</keyword>
<keyword evidence="4 7" id="KW-1133">Transmembrane helix</keyword>
<evidence type="ECO:0000256" key="2">
    <source>
        <dbReference type="ARBA" id="ARBA00022475"/>
    </source>
</evidence>
<feature type="domain" description="ABC3 transporter permease C-terminal" evidence="8">
    <location>
        <begin position="479"/>
        <end position="582"/>
    </location>
</feature>
<feature type="transmembrane region" description="Helical" evidence="7">
    <location>
        <begin position="562"/>
        <end position="583"/>
    </location>
</feature>
<comment type="similarity">
    <text evidence="6">Belongs to the ABC-4 integral membrane protein family.</text>
</comment>
<gene>
    <name evidence="9" type="ordered locus">SBI_04486</name>
</gene>
<dbReference type="eggNOG" id="COG0577">
    <property type="taxonomic scope" value="Bacteria"/>
</dbReference>
<evidence type="ECO:0000256" key="4">
    <source>
        <dbReference type="ARBA" id="ARBA00022989"/>
    </source>
</evidence>
<feature type="transmembrane region" description="Helical" evidence="7">
    <location>
        <begin position="521"/>
        <end position="550"/>
    </location>
</feature>
<accession>D7BVK5</accession>
<evidence type="ECO:0000313" key="10">
    <source>
        <dbReference type="Proteomes" id="UP000000377"/>
    </source>
</evidence>
<feature type="transmembrane region" description="Helical" evidence="7">
    <location>
        <begin position="429"/>
        <end position="449"/>
    </location>
</feature>
<dbReference type="Pfam" id="PF02687">
    <property type="entry name" value="FtsX"/>
    <property type="match status" value="2"/>
</dbReference>
<feature type="transmembrane region" description="Helical" evidence="7">
    <location>
        <begin position="475"/>
        <end position="500"/>
    </location>
</feature>
<evidence type="ECO:0000313" key="9">
    <source>
        <dbReference type="EMBL" id="ADI07606.1"/>
    </source>
</evidence>
<comment type="subcellular location">
    <subcellularLocation>
        <location evidence="1">Cell membrane</location>
        <topology evidence="1">Multi-pass membrane protein</topology>
    </subcellularLocation>
</comment>
<reference evidence="9 10" key="1">
    <citation type="journal article" date="2010" name="J. Bacteriol.">
        <title>Genome sequence of the milbemycin-producing bacterium Streptomyces bingchenggensis.</title>
        <authorList>
            <person name="Wang X.J."/>
            <person name="Yan Y.J."/>
            <person name="Zhang B."/>
            <person name="An J."/>
            <person name="Wang J.J."/>
            <person name="Tian J."/>
            <person name="Jiang L."/>
            <person name="Chen Y.H."/>
            <person name="Huang S.X."/>
            <person name="Yin M."/>
            <person name="Zhang J."/>
            <person name="Gao A.L."/>
            <person name="Liu C.X."/>
            <person name="Zhu Z.X."/>
            <person name="Xiang W.S."/>
        </authorList>
    </citation>
    <scope>NUCLEOTIDE SEQUENCE [LARGE SCALE GENOMIC DNA]</scope>
    <source>
        <strain evidence="9 10">BCW-1</strain>
    </source>
</reference>
<dbReference type="KEGG" id="sbh:SBI_04486"/>
<evidence type="ECO:0000256" key="3">
    <source>
        <dbReference type="ARBA" id="ARBA00022692"/>
    </source>
</evidence>
<dbReference type="Proteomes" id="UP000000377">
    <property type="component" value="Chromosome"/>
</dbReference>
<keyword evidence="2" id="KW-1003">Cell membrane</keyword>
<name>D7BVK5_STRBB</name>
<dbReference type="AlphaFoldDB" id="D7BVK5"/>
<proteinExistence type="inferred from homology"/>
<evidence type="ECO:0000256" key="5">
    <source>
        <dbReference type="ARBA" id="ARBA00023136"/>
    </source>
</evidence>
<feature type="transmembrane region" description="Helical" evidence="7">
    <location>
        <begin position="264"/>
        <end position="283"/>
    </location>
</feature>
<keyword evidence="5 7" id="KW-0472">Membrane</keyword>
<evidence type="ECO:0000256" key="6">
    <source>
        <dbReference type="ARBA" id="ARBA00038076"/>
    </source>
</evidence>
<feature type="domain" description="ABC3 transporter permease C-terminal" evidence="8">
    <location>
        <begin position="266"/>
        <end position="385"/>
    </location>
</feature>
<organism evidence="9 10">
    <name type="scientific">Streptomyces bingchenggensis (strain BCW-1)</name>
    <dbReference type="NCBI Taxonomy" id="749414"/>
    <lineage>
        <taxon>Bacteria</taxon>
        <taxon>Bacillati</taxon>
        <taxon>Actinomycetota</taxon>
        <taxon>Actinomycetes</taxon>
        <taxon>Kitasatosporales</taxon>
        <taxon>Streptomycetaceae</taxon>
        <taxon>Streptomyces</taxon>
    </lineage>
</organism>
<feature type="transmembrane region" description="Helical" evidence="7">
    <location>
        <begin position="355"/>
        <end position="376"/>
    </location>
</feature>
<evidence type="ECO:0000256" key="7">
    <source>
        <dbReference type="SAM" id="Phobius"/>
    </source>
</evidence>
<evidence type="ECO:0000256" key="1">
    <source>
        <dbReference type="ARBA" id="ARBA00004651"/>
    </source>
</evidence>
<keyword evidence="3 7" id="KW-0812">Transmembrane</keyword>
<dbReference type="InterPro" id="IPR003838">
    <property type="entry name" value="ABC3_permease_C"/>
</dbReference>
<sequence>MGRLVLIARLALRGLRRHLLPSAILALAVTTACAALALGLTLRDAAGQSYVQIRAATNGPDVIAMPISIGDTALDDLDPLFRLPGIAEHSGPYPVVFPMIKAHGLTVQAVAEGRDTTPDAIDHPQLTQGTWVRPGGAVVERAFALALGVRTGDRLTVAGRTFTVTGIALTAATGPYPHAQWSPQGGGPSASAGLFWLTQADLRGLATPELPLSYTAHLKLTDPQDARAFAASPAVKAIEVNVRTWQFLTDDAVGLRTVHDAITVGSWLLVALALAGASSLVAGRMAEQTRRVGLFKAAGATPGLVAAALLAEHLALALVSGAAGLGLGCLLAPVLSDPGGGLPDTGLLDTGPATPSAGTVAAVAITALAIAAGAAIGPAWRAAHTTTAHALADPARAPRPHSALTGAAGWLPIPLMLGLRLAARRPRRALLTAVSTFTVTTGLSAALTFHAQPPFRLDLGASTLPDPPRVLTDHIVQGVIVALIVLAAVNAAATAWNAALDARRPLAVARTLGATPGQVTIGLIAAQLLPALPAAALGAPAGMGLCALLQAGPQAVILPSSAQTVGMIAATLLVLAALTAAPARLGARHPVHKALNSD</sequence>
<dbReference type="GO" id="GO:0005886">
    <property type="term" value="C:plasma membrane"/>
    <property type="evidence" value="ECO:0007669"/>
    <property type="project" value="UniProtKB-SubCell"/>
</dbReference>
<dbReference type="InterPro" id="IPR050250">
    <property type="entry name" value="Macrolide_Exporter_MacB"/>
</dbReference>
<dbReference type="PATRIC" id="fig|749414.3.peg.4636"/>
<feature type="transmembrane region" description="Helical" evidence="7">
    <location>
        <begin position="304"/>
        <end position="335"/>
    </location>
</feature>
<protein>
    <recommendedName>
        <fullName evidence="8">ABC3 transporter permease C-terminal domain-containing protein</fullName>
    </recommendedName>
</protein>
<dbReference type="PANTHER" id="PTHR30572">
    <property type="entry name" value="MEMBRANE COMPONENT OF TRANSPORTER-RELATED"/>
    <property type="match status" value="1"/>
</dbReference>
<dbReference type="RefSeq" id="WP_014177076.1">
    <property type="nucleotide sequence ID" value="NC_016582.1"/>
</dbReference>